<feature type="domain" description="RRM" evidence="7">
    <location>
        <begin position="403"/>
        <end position="488"/>
    </location>
</feature>
<dbReference type="InterPro" id="IPR000504">
    <property type="entry name" value="RRM_dom"/>
</dbReference>
<evidence type="ECO:0000313" key="8">
    <source>
        <dbReference type="Proteomes" id="UP000695000"/>
    </source>
</evidence>
<name>A0ABM1NC21_NICVS</name>
<dbReference type="InterPro" id="IPR012677">
    <property type="entry name" value="Nucleotide-bd_a/b_plait_sf"/>
</dbReference>
<reference evidence="9" key="1">
    <citation type="submission" date="2025-08" db="UniProtKB">
        <authorList>
            <consortium name="RefSeq"/>
        </authorList>
    </citation>
    <scope>IDENTIFICATION</scope>
    <source>
        <tissue evidence="9">Whole Larva</tissue>
    </source>
</reference>
<feature type="compositionally biased region" description="Basic and acidic residues" evidence="6">
    <location>
        <begin position="234"/>
        <end position="247"/>
    </location>
</feature>
<evidence type="ECO:0000256" key="5">
    <source>
        <dbReference type="PROSITE-ProRule" id="PRU00176"/>
    </source>
</evidence>
<evidence type="ECO:0000313" key="9">
    <source>
        <dbReference type="RefSeq" id="XP_017784371.1"/>
    </source>
</evidence>
<gene>
    <name evidence="9" type="primary">LOC108568034</name>
</gene>
<feature type="compositionally biased region" description="Acidic residues" evidence="6">
    <location>
        <begin position="156"/>
        <end position="233"/>
    </location>
</feature>
<sequence>MVHVSAAQRKEQFKAKLRLEQKETKVKLQEKRARLIVKNISFKSTEENLKKHFEQYGEVSEVNILKKADGKMVGCCFIQYDTVQNAHKAQFHTNDKPFLGRPVKVDFAMSKDFYENHKRKMNRKEFNREFEKKHFNSGKDNMDSVAEDNKDNIEIKEEEMDEEPCQISDDEQMDDDEKEVDEDEDDDDDEDVDDDDDDEDNDDDEADDDDEDDDDDDENDDDDDEDNDNDDEDMKSKKIKDEKKPKIKVESNDVTEGKTVFIKNLPFEATNENLKECMSQYGPTVYAVICMDPKTQHPKGTGFVKFDKKEDATKCLQAGTELQLLGTILDTHPALSRNDILDKKNNKKDVKDTRNLYLVKEGVIMAGTKAAQGVSNSDMQRRIKLEQFKTQMLKKLTMYVSPNRIIVYNLPTNWDDTKLRALMKKHAGEKAVIKEARVMRDKKTLDEKGAGISKEYGFVTFTTHEHALNALRSINNNPSIFTSNKRPIVCFSIENKVMLQIKEKRTNKSKKTNPLSKEFDPSVKKKVEIVQGGDFAGMTATQGSKKWLSGRAMQGQAKMHHENVKVAKKNQKIDMIKKTARASRVNKGMVQKPKFVKDDKVSKMVNRYKKSFHGSKSNKGKEVKKKWYE</sequence>
<proteinExistence type="predicted"/>
<dbReference type="RefSeq" id="XP_017784371.1">
    <property type="nucleotide sequence ID" value="XM_017928882.1"/>
</dbReference>
<dbReference type="Proteomes" id="UP000695000">
    <property type="component" value="Unplaced"/>
</dbReference>
<feature type="region of interest" description="Disordered" evidence="6">
    <location>
        <begin position="608"/>
        <end position="629"/>
    </location>
</feature>
<dbReference type="PANTHER" id="PTHR48039:SF5">
    <property type="entry name" value="RNA-BINDING PROTEIN 28"/>
    <property type="match status" value="1"/>
</dbReference>
<keyword evidence="4" id="KW-0539">Nucleus</keyword>
<dbReference type="Pfam" id="PF00076">
    <property type="entry name" value="RRM_1"/>
    <property type="match status" value="3"/>
</dbReference>
<feature type="compositionally biased region" description="Basic and acidic residues" evidence="6">
    <location>
        <begin position="619"/>
        <end position="629"/>
    </location>
</feature>
<accession>A0ABM1NC21</accession>
<evidence type="ECO:0000256" key="6">
    <source>
        <dbReference type="SAM" id="MobiDB-lite"/>
    </source>
</evidence>
<dbReference type="SMART" id="SM00360">
    <property type="entry name" value="RRM"/>
    <property type="match status" value="3"/>
</dbReference>
<dbReference type="Gene3D" id="3.30.70.330">
    <property type="match status" value="3"/>
</dbReference>
<keyword evidence="3 5" id="KW-0694">RNA-binding</keyword>
<dbReference type="SUPFAM" id="SSF54928">
    <property type="entry name" value="RNA-binding domain, RBD"/>
    <property type="match status" value="2"/>
</dbReference>
<evidence type="ECO:0000259" key="7">
    <source>
        <dbReference type="PROSITE" id="PS50102"/>
    </source>
</evidence>
<evidence type="ECO:0000256" key="4">
    <source>
        <dbReference type="ARBA" id="ARBA00023242"/>
    </source>
</evidence>
<feature type="compositionally biased region" description="Basic residues" evidence="6">
    <location>
        <begin position="608"/>
        <end position="618"/>
    </location>
</feature>
<dbReference type="PROSITE" id="PS50102">
    <property type="entry name" value="RRM"/>
    <property type="match status" value="3"/>
</dbReference>
<keyword evidence="2" id="KW-0677">Repeat</keyword>
<dbReference type="GeneID" id="108568034"/>
<feature type="domain" description="RRM" evidence="7">
    <location>
        <begin position="258"/>
        <end position="336"/>
    </location>
</feature>
<dbReference type="PANTHER" id="PTHR48039">
    <property type="entry name" value="RNA-BINDING MOTIF PROTEIN 14B"/>
    <property type="match status" value="1"/>
</dbReference>
<comment type="subcellular location">
    <subcellularLocation>
        <location evidence="1">Nucleus</location>
    </subcellularLocation>
</comment>
<feature type="domain" description="RRM" evidence="7">
    <location>
        <begin position="33"/>
        <end position="110"/>
    </location>
</feature>
<protein>
    <submittedName>
        <fullName evidence="9">RNA-binding protein 28-like</fullName>
    </submittedName>
</protein>
<dbReference type="CDD" id="cd12416">
    <property type="entry name" value="RRM4_RBM28_like"/>
    <property type="match status" value="1"/>
</dbReference>
<feature type="region of interest" description="Disordered" evidence="6">
    <location>
        <begin position="156"/>
        <end position="247"/>
    </location>
</feature>
<evidence type="ECO:0000256" key="1">
    <source>
        <dbReference type="ARBA" id="ARBA00004123"/>
    </source>
</evidence>
<evidence type="ECO:0000256" key="2">
    <source>
        <dbReference type="ARBA" id="ARBA00022737"/>
    </source>
</evidence>
<dbReference type="InterPro" id="IPR051945">
    <property type="entry name" value="RRM_MRD1_RNA_proc_ribogen"/>
</dbReference>
<keyword evidence="8" id="KW-1185">Reference proteome</keyword>
<evidence type="ECO:0000256" key="3">
    <source>
        <dbReference type="ARBA" id="ARBA00022884"/>
    </source>
</evidence>
<organism evidence="8 9">
    <name type="scientific">Nicrophorus vespilloides</name>
    <name type="common">Boreal carrion beetle</name>
    <dbReference type="NCBI Taxonomy" id="110193"/>
    <lineage>
        <taxon>Eukaryota</taxon>
        <taxon>Metazoa</taxon>
        <taxon>Ecdysozoa</taxon>
        <taxon>Arthropoda</taxon>
        <taxon>Hexapoda</taxon>
        <taxon>Insecta</taxon>
        <taxon>Pterygota</taxon>
        <taxon>Neoptera</taxon>
        <taxon>Endopterygota</taxon>
        <taxon>Coleoptera</taxon>
        <taxon>Polyphaga</taxon>
        <taxon>Staphyliniformia</taxon>
        <taxon>Silphidae</taxon>
        <taxon>Nicrophorinae</taxon>
        <taxon>Nicrophorus</taxon>
    </lineage>
</organism>
<dbReference type="InterPro" id="IPR035979">
    <property type="entry name" value="RBD_domain_sf"/>
</dbReference>